<comment type="caution">
    <text evidence="3">The sequence shown here is derived from an EMBL/GenBank/DDBJ whole genome shotgun (WGS) entry which is preliminary data.</text>
</comment>
<keyword evidence="4" id="KW-1185">Reference proteome</keyword>
<dbReference type="EMBL" id="JAMDMX010000016">
    <property type="protein sequence ID" value="MCY9692539.1"/>
    <property type="molecule type" value="Genomic_DNA"/>
</dbReference>
<reference evidence="3 4" key="1">
    <citation type="submission" date="2022-05" db="EMBL/GenBank/DDBJ databases">
        <title>Genome Sequencing of Bee-Associated Microbes.</title>
        <authorList>
            <person name="Dunlap C."/>
        </authorList>
    </citation>
    <scope>NUCLEOTIDE SEQUENCE [LARGE SCALE GENOMIC DNA]</scope>
    <source>
        <strain evidence="3 4">NRRL B-14421</strain>
    </source>
</reference>
<accession>A0ABT4G8P1</accession>
<dbReference type="InterPro" id="IPR007527">
    <property type="entry name" value="Znf_SWIM"/>
</dbReference>
<keyword evidence="1" id="KW-0862">Zinc</keyword>
<evidence type="ECO:0000256" key="1">
    <source>
        <dbReference type="PROSITE-ProRule" id="PRU00325"/>
    </source>
</evidence>
<dbReference type="Pfam" id="PF04434">
    <property type="entry name" value="SWIM"/>
    <property type="match status" value="1"/>
</dbReference>
<proteinExistence type="predicted"/>
<keyword evidence="1" id="KW-0863">Zinc-finger</keyword>
<evidence type="ECO:0000313" key="3">
    <source>
        <dbReference type="EMBL" id="MCY9692539.1"/>
    </source>
</evidence>
<protein>
    <submittedName>
        <fullName evidence="3">SWIM zinc finger family protein</fullName>
    </submittedName>
</protein>
<name>A0ABT4G8P1_9BACL</name>
<dbReference type="RefSeq" id="WP_268614072.1">
    <property type="nucleotide sequence ID" value="NZ_JAMDMX010000016.1"/>
</dbReference>
<sequence>MLELKIDWEHWTERIRSYFDKTILKRGWNYYNEGAVSEVSTEGTAVIKARVSGSSTYKVNIDLKAFTRSSCSCPYGSYCKHMAAVLFEVAEQEGFDPEELLSPSKAKVLTHPKFDLAPKQAVKLPKATDTCEEWLTYFEKQYTNSKVYNAFSVEELYARAWGQLNKLADDWEPTIRGIYDIQVVLYLMQLCDALAESKSGMYDFFYNGAYYFSKIAKQSWNQLASALREIDDEKAQMMYLGHLKELAVYLTIHVAKASTHSHMNWSEVNKLLWSGLLYEKSLVADELAKLRLIAADQNRDNDAREAAVIGLTHFDIMSENDENAWERVITGVDVIEPEDWFSYLQAFVKEEQWNRLLKWLRWLGPEVRKDASYYASDYLNFWKEVSEHVEVEKEHREAMVTLLPASYREYSSFLLKKEEYKAWADLCLLLDLSPIHIETADLKMVEKADPSVLLPIYHYAAEECIQSKNREAYKEAIRLLKKLATAYKKLKQTPRFEVYVQQLSKQYSRYRAFQEELRKGKIIT</sequence>
<dbReference type="PROSITE" id="PS50966">
    <property type="entry name" value="ZF_SWIM"/>
    <property type="match status" value="1"/>
</dbReference>
<evidence type="ECO:0000313" key="4">
    <source>
        <dbReference type="Proteomes" id="UP001527099"/>
    </source>
</evidence>
<gene>
    <name evidence="3" type="ORF">M5X19_06440</name>
</gene>
<keyword evidence="1" id="KW-0479">Metal-binding</keyword>
<organism evidence="3 4">
    <name type="scientific">Paenibacillus alginolyticus</name>
    <dbReference type="NCBI Taxonomy" id="59839"/>
    <lineage>
        <taxon>Bacteria</taxon>
        <taxon>Bacillati</taxon>
        <taxon>Bacillota</taxon>
        <taxon>Bacilli</taxon>
        <taxon>Bacillales</taxon>
        <taxon>Paenibacillaceae</taxon>
        <taxon>Paenibacillus</taxon>
    </lineage>
</organism>
<feature type="domain" description="SWIM-type" evidence="2">
    <location>
        <begin position="57"/>
        <end position="90"/>
    </location>
</feature>
<evidence type="ECO:0000259" key="2">
    <source>
        <dbReference type="PROSITE" id="PS50966"/>
    </source>
</evidence>
<dbReference type="Proteomes" id="UP001527099">
    <property type="component" value="Unassembled WGS sequence"/>
</dbReference>